<dbReference type="RefSeq" id="WP_342809285.1">
    <property type="nucleotide sequence ID" value="NZ_JAOPJZ010000011.1"/>
</dbReference>
<dbReference type="Pfam" id="PF19100">
    <property type="entry name" value="DUF5787"/>
    <property type="match status" value="1"/>
</dbReference>
<evidence type="ECO:0000256" key="1">
    <source>
        <dbReference type="SAM" id="MobiDB-lite"/>
    </source>
</evidence>
<evidence type="ECO:0000313" key="3">
    <source>
        <dbReference type="Proteomes" id="UP001321047"/>
    </source>
</evidence>
<evidence type="ECO:0000313" key="2">
    <source>
        <dbReference type="EMBL" id="MCU4752960.1"/>
    </source>
</evidence>
<keyword evidence="3" id="KW-1185">Reference proteome</keyword>
<comment type="caution">
    <text evidence="2">The sequence shown here is derived from an EMBL/GenBank/DDBJ whole genome shotgun (WGS) entry which is preliminary data.</text>
</comment>
<organism evidence="2 3">
    <name type="scientific">Natronosalvus hydrolyticus</name>
    <dbReference type="NCBI Taxonomy" id="2979988"/>
    <lineage>
        <taxon>Archaea</taxon>
        <taxon>Methanobacteriati</taxon>
        <taxon>Methanobacteriota</taxon>
        <taxon>Stenosarchaea group</taxon>
        <taxon>Halobacteria</taxon>
        <taxon>Halobacteriales</taxon>
        <taxon>Natrialbaceae</taxon>
        <taxon>Natronosalvus</taxon>
    </lineage>
</organism>
<proteinExistence type="predicted"/>
<name>A0AAP2ZA47_9EURY</name>
<gene>
    <name evidence="2" type="ORF">OB919_13395</name>
</gene>
<accession>A0AAP2ZA47</accession>
<sequence>MSEFAFELELCAALENERDGIVARQLGASVASGGGRILDIVHIEPSPAFDRRAEISPSAIPAAAIESDVGTGRARYWKSCFDCHPERARRAVERALEIGFFERERRGGRDYVRQTTRYPEWAGRILAIENKPDLASPGDLEHQLRLDVSLGLVDEVVLATESYVTRAHLNRLPDPVGVWRIHRESIDLERSSRGENTSKGGVNSSKGGSNGTDNRVSGIESVASGALEIEVIREPTPLPADGPGVEPVAYHPGRTDIAVLSAEAKARVRRRLLERAYGKGWRTYGFPACARARTARLDGATLPYCPWLGRVVDAESDCGPTCAGFEALEGDTPTEIDLEAEREHRTGWVRDPQGTKRRQSGLDRFG</sequence>
<feature type="region of interest" description="Disordered" evidence="1">
    <location>
        <begin position="190"/>
        <end position="217"/>
    </location>
</feature>
<dbReference type="AlphaFoldDB" id="A0AAP2ZA47"/>
<dbReference type="EMBL" id="JAOPJZ010000011">
    <property type="protein sequence ID" value="MCU4752960.1"/>
    <property type="molecule type" value="Genomic_DNA"/>
</dbReference>
<feature type="region of interest" description="Disordered" evidence="1">
    <location>
        <begin position="341"/>
        <end position="366"/>
    </location>
</feature>
<reference evidence="2 3" key="1">
    <citation type="submission" date="2022-09" db="EMBL/GenBank/DDBJ databases">
        <title>Enrichment on poylsaccharides allowed isolation of novel metabolic and taxonomic groups of Haloarchaea.</title>
        <authorList>
            <person name="Sorokin D.Y."/>
            <person name="Elcheninov A.G."/>
            <person name="Khizhniak T.V."/>
            <person name="Kolganova T.V."/>
            <person name="Kublanov I.V."/>
        </authorList>
    </citation>
    <scope>NUCLEOTIDE SEQUENCE [LARGE SCALE GENOMIC DNA]</scope>
    <source>
        <strain evidence="2 3">AArc-curdl1</strain>
    </source>
</reference>
<dbReference type="InterPro" id="IPR043901">
    <property type="entry name" value="DUF5787"/>
</dbReference>
<dbReference type="Proteomes" id="UP001321047">
    <property type="component" value="Unassembled WGS sequence"/>
</dbReference>
<protein>
    <submittedName>
        <fullName evidence="2">DUF5787 family protein</fullName>
    </submittedName>
</protein>
<feature type="compositionally biased region" description="Low complexity" evidence="1">
    <location>
        <begin position="198"/>
        <end position="207"/>
    </location>
</feature>